<evidence type="ECO:0000313" key="4">
    <source>
        <dbReference type="Proteomes" id="UP000754644"/>
    </source>
</evidence>
<dbReference type="AlphaFoldDB" id="A0A972VUA6"/>
<dbReference type="Gene3D" id="2.120.10.30">
    <property type="entry name" value="TolB, C-terminal domain"/>
    <property type="match status" value="1"/>
</dbReference>
<organism evidence="3 4">
    <name type="scientific">SAR86 cluster bacterium</name>
    <dbReference type="NCBI Taxonomy" id="2030880"/>
    <lineage>
        <taxon>Bacteria</taxon>
        <taxon>Pseudomonadati</taxon>
        <taxon>Pseudomonadota</taxon>
        <taxon>Gammaproteobacteria</taxon>
        <taxon>SAR86 cluster</taxon>
    </lineage>
</organism>
<dbReference type="InterPro" id="IPR012938">
    <property type="entry name" value="Glc/Sorbosone_DH"/>
</dbReference>
<feature type="domain" description="Glucose/Sorbosone dehydrogenase" evidence="2">
    <location>
        <begin position="35"/>
        <end position="362"/>
    </location>
</feature>
<comment type="caution">
    <text evidence="3">The sequence shown here is derived from an EMBL/GenBank/DDBJ whole genome shotgun (WGS) entry which is preliminary data.</text>
</comment>
<evidence type="ECO:0000313" key="3">
    <source>
        <dbReference type="EMBL" id="NQV64399.1"/>
    </source>
</evidence>
<accession>A0A972VUA6</accession>
<dbReference type="PANTHER" id="PTHR19328:SF75">
    <property type="entry name" value="ALDOSE SUGAR DEHYDROGENASE YLII"/>
    <property type="match status" value="1"/>
</dbReference>
<dbReference type="InterPro" id="IPR011042">
    <property type="entry name" value="6-blade_b-propeller_TolB-like"/>
</dbReference>
<proteinExistence type="predicted"/>
<reference evidence="3" key="1">
    <citation type="submission" date="2020-05" db="EMBL/GenBank/DDBJ databases">
        <title>Sulfur intermediates as new biogeochemical hubs in an aquatic model microbial ecosystem.</title>
        <authorList>
            <person name="Vigneron A."/>
        </authorList>
    </citation>
    <scope>NUCLEOTIDE SEQUENCE</scope>
    <source>
        <strain evidence="3">Bin.250</strain>
    </source>
</reference>
<sequence>MISRYLVALLMTPLLALSMLPAQAEYQLETVAEGLNFPWSVAFLPDGNYLVATRPGQLLRISHAGEVSAPLSGTPEPLVESQGGYFDIMLDQDFADNQTIYLSFAWGTVDANATRLVKATLGEQGLENVEVLFTVSPTKAAGAHFGGRMIQLADGTIVLSTGDGFDYREAAQDTFSQLGKIIRLNQDGSAPADNPFADGKAGNPYVWSYGHRNTQGLVVDVATNTIYNHEHGPQGGDEINRVEKGKNYGWPAITYGINYSGAYVSPFQSAPGMEQPLKYWVPSIAPSGFALYQADAFPAWRGDFFVGALVNKEVRRVDMEDGQAVAEEPLFAELDARIRDVRVGPDGFLYLLTDSEAGKLIRVKP</sequence>
<feature type="signal peptide" evidence="1">
    <location>
        <begin position="1"/>
        <end position="24"/>
    </location>
</feature>
<keyword evidence="1" id="KW-0732">Signal</keyword>
<dbReference type="Pfam" id="PF07995">
    <property type="entry name" value="GSDH"/>
    <property type="match status" value="1"/>
</dbReference>
<evidence type="ECO:0000256" key="1">
    <source>
        <dbReference type="SAM" id="SignalP"/>
    </source>
</evidence>
<dbReference type="EMBL" id="JABMOJ010000122">
    <property type="protein sequence ID" value="NQV64399.1"/>
    <property type="molecule type" value="Genomic_DNA"/>
</dbReference>
<dbReference type="Proteomes" id="UP000754644">
    <property type="component" value="Unassembled WGS sequence"/>
</dbReference>
<dbReference type="PANTHER" id="PTHR19328">
    <property type="entry name" value="HEDGEHOG-INTERACTING PROTEIN"/>
    <property type="match status" value="1"/>
</dbReference>
<evidence type="ECO:0000259" key="2">
    <source>
        <dbReference type="Pfam" id="PF07995"/>
    </source>
</evidence>
<feature type="chain" id="PRO_5036971760" evidence="1">
    <location>
        <begin position="25"/>
        <end position="365"/>
    </location>
</feature>
<gene>
    <name evidence="3" type="ORF">HQ497_03445</name>
</gene>
<dbReference type="InterPro" id="IPR011041">
    <property type="entry name" value="Quinoprot_gluc/sorb_DH_b-prop"/>
</dbReference>
<name>A0A972VUA6_9GAMM</name>
<protein>
    <submittedName>
        <fullName evidence="3">PQQ-dependent sugar dehydrogenase</fullName>
    </submittedName>
</protein>
<dbReference type="SUPFAM" id="SSF50952">
    <property type="entry name" value="Soluble quinoprotein glucose dehydrogenase"/>
    <property type="match status" value="1"/>
</dbReference>